<dbReference type="EMBL" id="CAJVRL010000038">
    <property type="protein sequence ID" value="CAG8950823.1"/>
    <property type="molecule type" value="Genomic_DNA"/>
</dbReference>
<sequence>MAWKLIETRDGNKRTLDCLTKSTQRSFFSFNQVLSTSGERFPYVKLVEDMHPQSIGINAPDLHELNHERGESFAWEKANMNGEVVFDWTHDLTELESDERNMAVHHSSEGGGVSRVSPAAVTSKPAKIHRVRIRPVHDEPRHRLRNCPSLGQTSISSTTSGCTQEVDVTANACNALSPGFRMQEGQVIKSTGPDDTVSTAASHPNNPTPNRRQSTHGRSFLQGWPFPSKSIWTRRANKGKAGAGAGSSRPHHDLTRVMGLSMGTSMGTAYAQWYQVGACTDSIETPGRERGGERGGGVAV</sequence>
<feature type="region of interest" description="Disordered" evidence="1">
    <location>
        <begin position="105"/>
        <end position="125"/>
    </location>
</feature>
<name>A0A9N9KPQ1_9HELO</name>
<evidence type="ECO:0000313" key="3">
    <source>
        <dbReference type="Proteomes" id="UP000696280"/>
    </source>
</evidence>
<comment type="caution">
    <text evidence="2">The sequence shown here is derived from an EMBL/GenBank/DDBJ whole genome shotgun (WGS) entry which is preliminary data.</text>
</comment>
<reference evidence="2" key="1">
    <citation type="submission" date="2021-07" db="EMBL/GenBank/DDBJ databases">
        <authorList>
            <person name="Durling M."/>
        </authorList>
    </citation>
    <scope>NUCLEOTIDE SEQUENCE</scope>
</reference>
<feature type="compositionally biased region" description="Polar residues" evidence="1">
    <location>
        <begin position="196"/>
        <end position="212"/>
    </location>
</feature>
<keyword evidence="3" id="KW-1185">Reference proteome</keyword>
<dbReference type="AlphaFoldDB" id="A0A9N9KPQ1"/>
<feature type="region of interest" description="Disordered" evidence="1">
    <location>
        <begin position="189"/>
        <end position="226"/>
    </location>
</feature>
<protein>
    <submittedName>
        <fullName evidence="2">Uncharacterized protein</fullName>
    </submittedName>
</protein>
<evidence type="ECO:0000313" key="2">
    <source>
        <dbReference type="EMBL" id="CAG8950823.1"/>
    </source>
</evidence>
<accession>A0A9N9KPQ1</accession>
<proteinExistence type="predicted"/>
<feature type="region of interest" description="Disordered" evidence="1">
    <location>
        <begin position="141"/>
        <end position="162"/>
    </location>
</feature>
<organism evidence="2 3">
    <name type="scientific">Hymenoscyphus fraxineus</name>
    <dbReference type="NCBI Taxonomy" id="746836"/>
    <lineage>
        <taxon>Eukaryota</taxon>
        <taxon>Fungi</taxon>
        <taxon>Dikarya</taxon>
        <taxon>Ascomycota</taxon>
        <taxon>Pezizomycotina</taxon>
        <taxon>Leotiomycetes</taxon>
        <taxon>Helotiales</taxon>
        <taxon>Helotiaceae</taxon>
        <taxon>Hymenoscyphus</taxon>
    </lineage>
</organism>
<evidence type="ECO:0000256" key="1">
    <source>
        <dbReference type="SAM" id="MobiDB-lite"/>
    </source>
</evidence>
<dbReference type="Proteomes" id="UP000696280">
    <property type="component" value="Unassembled WGS sequence"/>
</dbReference>
<gene>
    <name evidence="2" type="ORF">HYFRA_00003039</name>
</gene>
<feature type="compositionally biased region" description="Polar residues" evidence="1">
    <location>
        <begin position="149"/>
        <end position="162"/>
    </location>
</feature>